<sequence>MPSMTDPNFSHTVTLICEHSEQGALGIIINRPMDMKITNLMEQLELSATNISIKEKLILNGGPLSQERGFVLHNSQEAFQNSLSISDDVKLTLSKDIIDAISSGHGPEKSIIALGYAGWEAGQLEKEMLLNTWLSIPVNLNLLFDLPYEKRWEIAVKTLGFDPNQLSTQIGHA</sequence>
<dbReference type="AlphaFoldDB" id="A0A381PXM5"/>
<accession>A0A381PXM5</accession>
<protein>
    <submittedName>
        <fullName evidence="1">Uncharacterized protein</fullName>
    </submittedName>
</protein>
<gene>
    <name evidence="1" type="ORF">METZ01_LOCUS23017</name>
</gene>
<dbReference type="HAMAP" id="MF_00758">
    <property type="entry name" value="UPF0301"/>
    <property type="match status" value="1"/>
</dbReference>
<proteinExistence type="inferred from homology"/>
<dbReference type="SUPFAM" id="SSF143456">
    <property type="entry name" value="VC0467-like"/>
    <property type="match status" value="1"/>
</dbReference>
<dbReference type="GO" id="GO:0005829">
    <property type="term" value="C:cytosol"/>
    <property type="evidence" value="ECO:0007669"/>
    <property type="project" value="TreeGrafter"/>
</dbReference>
<reference evidence="1" key="1">
    <citation type="submission" date="2018-05" db="EMBL/GenBank/DDBJ databases">
        <authorList>
            <person name="Lanie J.A."/>
            <person name="Ng W.-L."/>
            <person name="Kazmierczak K.M."/>
            <person name="Andrzejewski T.M."/>
            <person name="Davidsen T.M."/>
            <person name="Wayne K.J."/>
            <person name="Tettelin H."/>
            <person name="Glass J.I."/>
            <person name="Rusch D."/>
            <person name="Podicherti R."/>
            <person name="Tsui H.-C.T."/>
            <person name="Winkler M.E."/>
        </authorList>
    </citation>
    <scope>NUCLEOTIDE SEQUENCE</scope>
</reference>
<dbReference type="Pfam" id="PF02622">
    <property type="entry name" value="DUF179"/>
    <property type="match status" value="1"/>
</dbReference>
<organism evidence="1">
    <name type="scientific">marine metagenome</name>
    <dbReference type="NCBI Taxonomy" id="408172"/>
    <lineage>
        <taxon>unclassified sequences</taxon>
        <taxon>metagenomes</taxon>
        <taxon>ecological metagenomes</taxon>
    </lineage>
</organism>
<dbReference type="Gene3D" id="3.40.1740.10">
    <property type="entry name" value="VC0467-like"/>
    <property type="match status" value="1"/>
</dbReference>
<name>A0A381PXM5_9ZZZZ</name>
<evidence type="ECO:0000313" key="1">
    <source>
        <dbReference type="EMBL" id="SUZ70163.1"/>
    </source>
</evidence>
<dbReference type="NCBIfam" id="NF001266">
    <property type="entry name" value="PRK00228.1-1"/>
    <property type="match status" value="1"/>
</dbReference>
<dbReference type="PANTHER" id="PTHR30327:SF1">
    <property type="entry name" value="UPF0301 PROTEIN YQGE"/>
    <property type="match status" value="1"/>
</dbReference>
<dbReference type="InterPro" id="IPR003774">
    <property type="entry name" value="AlgH-like"/>
</dbReference>
<dbReference type="PANTHER" id="PTHR30327">
    <property type="entry name" value="UNCHARACTERIZED PROTEIN YQGE"/>
    <property type="match status" value="1"/>
</dbReference>
<dbReference type="EMBL" id="UINC01001083">
    <property type="protein sequence ID" value="SUZ70163.1"/>
    <property type="molecule type" value="Genomic_DNA"/>
</dbReference>